<comment type="caution">
    <text evidence="3">The sequence shown here is derived from an EMBL/GenBank/DDBJ whole genome shotgun (WGS) entry which is preliminary data.</text>
</comment>
<name>A0AAD5Y1R3_9FUNG</name>
<sequence>MICSSKSTVKVLNFIRTAGSLINNDIKTQKIPTTGKFVRTFSDLKEAEEKGNNNNCYSCNLNKVSESHYITKDNNGDRNIPATDNVIDISTKCFPDCKAVKPITKKEKSYPNLSFLENFQRNPDVNKFSLTKNPSIFDFEKAFIFFSGTKDIHSMRLYFRLLHQCNLKPTKLIYHCIMEAENDVAMKEKYYREMILTQTTPDEFTFDILINGFENAGNFTSAEVYLKKLDVITYTNLISWYAEARNLAKVRFYYNQMISHFIVPKMSTVDFLVSAYLDNNDLENSATVLKQLLQVLEQSKSIDLFKNGKDYLKFYNTLNALNIKFPTTLLEKVFNALRQFEDLSPFNKLVEIIEGEIFNGFSNEHNLLLKNLILLGDLSKLEKLLTTKHLETVLFQNFSFIEMLKEMIRFKSTNANSFKVNSLNDIVLCLIKFFGELDLHLTEMLVNYFCENRMMEEAWFHYERMLSNNVSPSYEIYISLFHGFTASNDIENAVKIKSLLKSIGFNLNLEGFNRILQLAVDVSRLDLIKTFKEEMKVLGYEPNCTVANSMSKIYFETGDLESQIDLFNAYQTWKVVMEPEFFLYCGIAAINSLNWTLTSEVIKKLQIEYPGHDYLIKIVKIYEDNFSLFNCYKKMDISGTWKIYNNFRKQNRHPTPKLHTLILTRSIRSSSIDDIESVLDCLRDLLECQDAKLSIFDYEILIKKLILHDNVDLVIKTMLLYSKHDVNMTSIQNNKTLSYLIKRKKTQEAELLFGCMLNVDTVTFNTMLSCFKNRPIFLLENYVNVLKKKKVKLDTYSYTELMDSFFCAGEYSKVTELFNEMQKNGLQPAMPTFGVLVKSQLAENNIAGGLKIYRTAQSQDTNSTVISLELMKYFLKMQDYNMVKFIFESIPESDLNVQLFTKMIDSRAKLGDATAAENYFDAMVSKGFSPDLFTYNTLLSVYCEVGNEFKAVKLVQKIQSHFGLQAITVNLVLLLYVKKVDSISALKWIKERKIEGFTEDVLTYLTLMKLYASLGDLKNLKIYHKLASEKMKSAEDAVKYHNHFNAIYINSMFLNCYAKSNSTKEAIELFESLEKKSLTPTVGMCTSLIEAVGSSFKFDLLQIWTEKIIAKQKVQLDLQFFNTLSSQFSKLHKIDVGIKKIFEFFNIKDFDLSEFKFFGSPTGNKFNEIMKLNARSRILENSITGKSYKFRNVMLEATVFNPFLSYYADSANVYNMYRVLILMKKLNLKPNVTTWAILIKGLALAKKHNLSFDIFKALTAKESQFLPNFPILIEPTVVNELLIINVLDSLKFGRLFSEAKIIFMDCVNNENLSLGPNFLTTYLELLCFAQKYEEAFDVCASFLHFNKNSNEYLKDKKPDFFNFNNVPRIKPDLKTLKNLEALLEKSQKHLELVNIVKMWKKSLF</sequence>
<proteinExistence type="inferred from homology"/>
<evidence type="ECO:0000313" key="4">
    <source>
        <dbReference type="Proteomes" id="UP001211065"/>
    </source>
</evidence>
<gene>
    <name evidence="3" type="ORF">HK099_000183</name>
</gene>
<feature type="repeat" description="PPR" evidence="2">
    <location>
        <begin position="931"/>
        <end position="961"/>
    </location>
</feature>
<evidence type="ECO:0008006" key="5">
    <source>
        <dbReference type="Google" id="ProtNLM"/>
    </source>
</evidence>
<dbReference type="EMBL" id="JADGJW010000103">
    <property type="protein sequence ID" value="KAJ3224133.1"/>
    <property type="molecule type" value="Genomic_DNA"/>
</dbReference>
<feature type="repeat" description="PPR" evidence="2">
    <location>
        <begin position="438"/>
        <end position="472"/>
    </location>
</feature>
<reference evidence="3" key="1">
    <citation type="submission" date="2020-05" db="EMBL/GenBank/DDBJ databases">
        <title>Phylogenomic resolution of chytrid fungi.</title>
        <authorList>
            <person name="Stajich J.E."/>
            <person name="Amses K."/>
            <person name="Simmons R."/>
            <person name="Seto K."/>
            <person name="Myers J."/>
            <person name="Bonds A."/>
            <person name="Quandt C.A."/>
            <person name="Barry K."/>
            <person name="Liu P."/>
            <person name="Grigoriev I."/>
            <person name="Longcore J.E."/>
            <person name="James T.Y."/>
        </authorList>
    </citation>
    <scope>NUCLEOTIDE SEQUENCE</scope>
    <source>
        <strain evidence="3">JEL0476</strain>
    </source>
</reference>
<dbReference type="InterPro" id="IPR002885">
    <property type="entry name" value="PPR_rpt"/>
</dbReference>
<dbReference type="Pfam" id="PF13041">
    <property type="entry name" value="PPR_2"/>
    <property type="match status" value="1"/>
</dbReference>
<dbReference type="Pfam" id="PF01535">
    <property type="entry name" value="PPR"/>
    <property type="match status" value="2"/>
</dbReference>
<keyword evidence="4" id="KW-1185">Reference proteome</keyword>
<dbReference type="InterPro" id="IPR050872">
    <property type="entry name" value="PPR_P_subfamily"/>
</dbReference>
<dbReference type="Pfam" id="PF13812">
    <property type="entry name" value="PPR_3"/>
    <property type="match status" value="1"/>
</dbReference>
<dbReference type="InterPro" id="IPR011990">
    <property type="entry name" value="TPR-like_helical_dom_sf"/>
</dbReference>
<dbReference type="PANTHER" id="PTHR46128:SF329">
    <property type="entry name" value="MITOCHONDRIAL GROUP I INTRON SPLICING FACTOR DMR1"/>
    <property type="match status" value="1"/>
</dbReference>
<evidence type="ECO:0000256" key="1">
    <source>
        <dbReference type="ARBA" id="ARBA00007626"/>
    </source>
</evidence>
<dbReference type="NCBIfam" id="TIGR00756">
    <property type="entry name" value="PPR"/>
    <property type="match status" value="5"/>
</dbReference>
<comment type="similarity">
    <text evidence="1">Belongs to the PPR family. P subfamily.</text>
</comment>
<feature type="repeat" description="PPR" evidence="2">
    <location>
        <begin position="794"/>
        <end position="828"/>
    </location>
</feature>
<evidence type="ECO:0000256" key="2">
    <source>
        <dbReference type="PROSITE-ProRule" id="PRU00708"/>
    </source>
</evidence>
<dbReference type="PANTHER" id="PTHR46128">
    <property type="entry name" value="MITOCHONDRIAL GROUP I INTRON SPLICING FACTOR CCM1"/>
    <property type="match status" value="1"/>
</dbReference>
<evidence type="ECO:0000313" key="3">
    <source>
        <dbReference type="EMBL" id="KAJ3224133.1"/>
    </source>
</evidence>
<organism evidence="3 4">
    <name type="scientific">Clydaea vesicula</name>
    <dbReference type="NCBI Taxonomy" id="447962"/>
    <lineage>
        <taxon>Eukaryota</taxon>
        <taxon>Fungi</taxon>
        <taxon>Fungi incertae sedis</taxon>
        <taxon>Chytridiomycota</taxon>
        <taxon>Chytridiomycota incertae sedis</taxon>
        <taxon>Chytridiomycetes</taxon>
        <taxon>Lobulomycetales</taxon>
        <taxon>Lobulomycetaceae</taxon>
        <taxon>Clydaea</taxon>
    </lineage>
</organism>
<feature type="repeat" description="PPR" evidence="2">
    <location>
        <begin position="896"/>
        <end position="930"/>
    </location>
</feature>
<dbReference type="PROSITE" id="PS51375">
    <property type="entry name" value="PPR"/>
    <property type="match status" value="6"/>
</dbReference>
<feature type="repeat" description="PPR" evidence="2">
    <location>
        <begin position="1046"/>
        <end position="1080"/>
    </location>
</feature>
<accession>A0AAD5Y1R3</accession>
<dbReference type="Gene3D" id="1.25.40.10">
    <property type="entry name" value="Tetratricopeptide repeat domain"/>
    <property type="match status" value="6"/>
</dbReference>
<feature type="repeat" description="PPR" evidence="2">
    <location>
        <begin position="230"/>
        <end position="264"/>
    </location>
</feature>
<protein>
    <recommendedName>
        <fullName evidence="5">Pentatricopeptide repeat-containing protein</fullName>
    </recommendedName>
</protein>
<dbReference type="Proteomes" id="UP001211065">
    <property type="component" value="Unassembled WGS sequence"/>
</dbReference>